<comment type="caution">
    <text evidence="1">The sequence shown here is derived from an EMBL/GenBank/DDBJ whole genome shotgun (WGS) entry which is preliminary data.</text>
</comment>
<organism evidence="1 2">
    <name type="scientific">Trichogramma kaykai</name>
    <dbReference type="NCBI Taxonomy" id="54128"/>
    <lineage>
        <taxon>Eukaryota</taxon>
        <taxon>Metazoa</taxon>
        <taxon>Ecdysozoa</taxon>
        <taxon>Arthropoda</taxon>
        <taxon>Hexapoda</taxon>
        <taxon>Insecta</taxon>
        <taxon>Pterygota</taxon>
        <taxon>Neoptera</taxon>
        <taxon>Endopterygota</taxon>
        <taxon>Hymenoptera</taxon>
        <taxon>Apocrita</taxon>
        <taxon>Proctotrupomorpha</taxon>
        <taxon>Chalcidoidea</taxon>
        <taxon>Trichogrammatidae</taxon>
        <taxon>Trichogramma</taxon>
    </lineage>
</organism>
<protein>
    <submittedName>
        <fullName evidence="1">Uncharacterized protein</fullName>
    </submittedName>
</protein>
<accession>A0ABD2WJH7</accession>
<dbReference type="AlphaFoldDB" id="A0ABD2WJH7"/>
<evidence type="ECO:0000313" key="1">
    <source>
        <dbReference type="EMBL" id="KAL3392850.1"/>
    </source>
</evidence>
<reference evidence="1 2" key="1">
    <citation type="journal article" date="2024" name="bioRxiv">
        <title>A reference genome for Trichogramma kaykai: A tiny desert-dwelling parasitoid wasp with competing sex-ratio distorters.</title>
        <authorList>
            <person name="Culotta J."/>
            <person name="Lindsey A.R."/>
        </authorList>
    </citation>
    <scope>NUCLEOTIDE SEQUENCE [LARGE SCALE GENOMIC DNA]</scope>
    <source>
        <strain evidence="1 2">KSX58</strain>
    </source>
</reference>
<gene>
    <name evidence="1" type="ORF">TKK_012558</name>
</gene>
<keyword evidence="2" id="KW-1185">Reference proteome</keyword>
<dbReference type="Proteomes" id="UP001627154">
    <property type="component" value="Unassembled WGS sequence"/>
</dbReference>
<proteinExistence type="predicted"/>
<sequence length="166" mass="18279">MLLAYEFKTTPLVCLCRIRRIKWANEYKVRPLDGASSLGVNAILPLVVINTSIVVGEYTLALTRLSAPAAAAAAAAVALPVVEVCVQAKLHEHVYVTLAGGHFYMPKNVIGRALNTTRKLDYYLLGIRMSPCNGRKSNRWNKVLYGGESTRCLAILKISQSAELWF</sequence>
<name>A0ABD2WJH7_9HYME</name>
<dbReference type="EMBL" id="JBJJXI010000101">
    <property type="protein sequence ID" value="KAL3392850.1"/>
    <property type="molecule type" value="Genomic_DNA"/>
</dbReference>
<evidence type="ECO:0000313" key="2">
    <source>
        <dbReference type="Proteomes" id="UP001627154"/>
    </source>
</evidence>